<evidence type="ECO:0008006" key="14">
    <source>
        <dbReference type="Google" id="ProtNLM"/>
    </source>
</evidence>
<dbReference type="Gene3D" id="3.30.50.10">
    <property type="entry name" value="Erythroid Transcription Factor GATA-1, subunit A"/>
    <property type="match status" value="1"/>
</dbReference>
<evidence type="ECO:0000256" key="7">
    <source>
        <dbReference type="ARBA" id="ARBA00023170"/>
    </source>
</evidence>
<evidence type="ECO:0000256" key="2">
    <source>
        <dbReference type="ARBA" id="ARBA00022771"/>
    </source>
</evidence>
<organism evidence="12 13">
    <name type="scientific">Pristionchus fissidentatus</name>
    <dbReference type="NCBI Taxonomy" id="1538716"/>
    <lineage>
        <taxon>Eukaryota</taxon>
        <taxon>Metazoa</taxon>
        <taxon>Ecdysozoa</taxon>
        <taxon>Nematoda</taxon>
        <taxon>Chromadorea</taxon>
        <taxon>Rhabditida</taxon>
        <taxon>Rhabditina</taxon>
        <taxon>Diplogasteromorpha</taxon>
        <taxon>Diplogasteroidea</taxon>
        <taxon>Neodiplogasteridae</taxon>
        <taxon>Pristionchus</taxon>
    </lineage>
</organism>
<sequence>RERERERGERRRKDRGGEHRNTHSITNDHMELSRPLFSPNCRPCLICGGPTKFCHLGVDSCRACSTFYRRTKEKSGQLKCRNGLGRCVVDKDEKMMCKKCRFERFAQILEGNEEHNHTSNIVYNCDEPSSIPQDPHLNKIAPFQLVDNKNERIPSVSSPFLSLPADSSLNAQKIEERLEDSVIVSNERRIMNRIRQSYSLLCLVRRTSELTSRSTPVNPLQAANGDIPYLPATIASKNQTTRILVTALFDFASSAFDEFGSLESNEKWLLITNYTKMFSCIESFYRVPQVFPDRVDICMASYTTYFDFANIDQFLFEHFPQEKAESARNALDKSIFDDWRIFQDTMRRIDPNEEEFLALLGLSFWNIDSIAAGENLTSIAERNRKGILYELHVLYKEEEKRNEYAGRLGELLFLIMTFQSCIARMPERLEYFRLLDLIDDDHVLYSMQRAQ</sequence>
<name>A0AAV5VY89_9BILA</name>
<dbReference type="GO" id="GO:0003700">
    <property type="term" value="F:DNA-binding transcription factor activity"/>
    <property type="evidence" value="ECO:0007669"/>
    <property type="project" value="InterPro"/>
</dbReference>
<dbReference type="InterPro" id="IPR001628">
    <property type="entry name" value="Znf_hrmn_rcpt"/>
</dbReference>
<dbReference type="PANTHER" id="PTHR46011:SF6">
    <property type="entry name" value="HIGH ZINC ACTIVATED NUCLEAR RECEPTOR PROTEIN"/>
    <property type="match status" value="1"/>
</dbReference>
<evidence type="ECO:0000256" key="1">
    <source>
        <dbReference type="ARBA" id="ARBA00022723"/>
    </source>
</evidence>
<dbReference type="PANTHER" id="PTHR46011">
    <property type="entry name" value="NUCLEAR HORMONE RECEPTOR FAMILY MEMBER NHR-86-RELATED"/>
    <property type="match status" value="1"/>
</dbReference>
<dbReference type="SUPFAM" id="SSF48508">
    <property type="entry name" value="Nuclear receptor ligand-binding domain"/>
    <property type="match status" value="1"/>
</dbReference>
<dbReference type="GO" id="GO:0008270">
    <property type="term" value="F:zinc ion binding"/>
    <property type="evidence" value="ECO:0007669"/>
    <property type="project" value="UniProtKB-KW"/>
</dbReference>
<dbReference type="PRINTS" id="PR00047">
    <property type="entry name" value="STROIDFINGER"/>
</dbReference>
<dbReference type="GO" id="GO:0005634">
    <property type="term" value="C:nucleus"/>
    <property type="evidence" value="ECO:0007669"/>
    <property type="project" value="TreeGrafter"/>
</dbReference>
<keyword evidence="6" id="KW-0804">Transcription</keyword>
<accession>A0AAV5VY89</accession>
<evidence type="ECO:0000313" key="13">
    <source>
        <dbReference type="Proteomes" id="UP001432322"/>
    </source>
</evidence>
<dbReference type="Pfam" id="PF00105">
    <property type="entry name" value="zf-C4"/>
    <property type="match status" value="1"/>
</dbReference>
<keyword evidence="13" id="KW-1185">Reference proteome</keyword>
<dbReference type="SMART" id="SM00430">
    <property type="entry name" value="HOLI"/>
    <property type="match status" value="1"/>
</dbReference>
<dbReference type="GO" id="GO:0043565">
    <property type="term" value="F:sequence-specific DNA binding"/>
    <property type="evidence" value="ECO:0007669"/>
    <property type="project" value="InterPro"/>
</dbReference>
<evidence type="ECO:0000256" key="8">
    <source>
        <dbReference type="ARBA" id="ARBA00023242"/>
    </source>
</evidence>
<keyword evidence="4" id="KW-0805">Transcription regulation</keyword>
<dbReference type="Pfam" id="PF00104">
    <property type="entry name" value="Hormone_recep"/>
    <property type="match status" value="1"/>
</dbReference>
<evidence type="ECO:0000256" key="5">
    <source>
        <dbReference type="ARBA" id="ARBA00023125"/>
    </source>
</evidence>
<feature type="domain" description="NR LBD" evidence="11">
    <location>
        <begin position="212"/>
        <end position="451"/>
    </location>
</feature>
<evidence type="ECO:0000256" key="3">
    <source>
        <dbReference type="ARBA" id="ARBA00022833"/>
    </source>
</evidence>
<keyword evidence="5" id="KW-0238">DNA-binding</keyword>
<dbReference type="Proteomes" id="UP001432322">
    <property type="component" value="Unassembled WGS sequence"/>
</dbReference>
<dbReference type="InterPro" id="IPR013088">
    <property type="entry name" value="Znf_NHR/GATA"/>
</dbReference>
<reference evidence="12" key="1">
    <citation type="submission" date="2023-10" db="EMBL/GenBank/DDBJ databases">
        <title>Genome assembly of Pristionchus species.</title>
        <authorList>
            <person name="Yoshida K."/>
            <person name="Sommer R.J."/>
        </authorList>
    </citation>
    <scope>NUCLEOTIDE SEQUENCE</scope>
    <source>
        <strain evidence="12">RS5133</strain>
    </source>
</reference>
<dbReference type="SMART" id="SM00399">
    <property type="entry name" value="ZnF_C4"/>
    <property type="match status" value="1"/>
</dbReference>
<dbReference type="SUPFAM" id="SSF57716">
    <property type="entry name" value="Glucocorticoid receptor-like (DNA-binding domain)"/>
    <property type="match status" value="1"/>
</dbReference>
<dbReference type="Gene3D" id="1.10.565.10">
    <property type="entry name" value="Retinoid X Receptor"/>
    <property type="match status" value="1"/>
</dbReference>
<dbReference type="AlphaFoldDB" id="A0AAV5VY89"/>
<dbReference type="InterPro" id="IPR000536">
    <property type="entry name" value="Nucl_hrmn_rcpt_lig-bd"/>
</dbReference>
<dbReference type="EMBL" id="BTSY01000004">
    <property type="protein sequence ID" value="GMT23354.1"/>
    <property type="molecule type" value="Genomic_DNA"/>
</dbReference>
<evidence type="ECO:0000259" key="10">
    <source>
        <dbReference type="PROSITE" id="PS51030"/>
    </source>
</evidence>
<proteinExistence type="predicted"/>
<keyword evidence="3" id="KW-0862">Zinc</keyword>
<keyword evidence="2" id="KW-0863">Zinc-finger</keyword>
<dbReference type="PROSITE" id="PS51030">
    <property type="entry name" value="NUCLEAR_REC_DBD_2"/>
    <property type="match status" value="1"/>
</dbReference>
<dbReference type="InterPro" id="IPR035500">
    <property type="entry name" value="NHR-like_dom_sf"/>
</dbReference>
<feature type="domain" description="Nuclear receptor" evidence="10">
    <location>
        <begin position="41"/>
        <end position="119"/>
    </location>
</feature>
<protein>
    <recommendedName>
        <fullName evidence="14">Nuclear receptor</fullName>
    </recommendedName>
</protein>
<evidence type="ECO:0000313" key="12">
    <source>
        <dbReference type="EMBL" id="GMT23354.1"/>
    </source>
</evidence>
<gene>
    <name evidence="12" type="ORF">PFISCL1PPCAC_14651</name>
</gene>
<evidence type="ECO:0000256" key="4">
    <source>
        <dbReference type="ARBA" id="ARBA00023015"/>
    </source>
</evidence>
<dbReference type="PROSITE" id="PS51843">
    <property type="entry name" value="NR_LBD"/>
    <property type="match status" value="1"/>
</dbReference>
<evidence type="ECO:0000256" key="9">
    <source>
        <dbReference type="SAM" id="MobiDB-lite"/>
    </source>
</evidence>
<feature type="region of interest" description="Disordered" evidence="9">
    <location>
        <begin position="1"/>
        <end position="29"/>
    </location>
</feature>
<keyword evidence="7" id="KW-0675">Receptor</keyword>
<evidence type="ECO:0000259" key="11">
    <source>
        <dbReference type="PROSITE" id="PS51843"/>
    </source>
</evidence>
<keyword evidence="8" id="KW-0539">Nucleus</keyword>
<comment type="caution">
    <text evidence="12">The sequence shown here is derived from an EMBL/GenBank/DDBJ whole genome shotgun (WGS) entry which is preliminary data.</text>
</comment>
<feature type="non-terminal residue" evidence="12">
    <location>
        <position position="1"/>
    </location>
</feature>
<keyword evidence="1" id="KW-0479">Metal-binding</keyword>
<evidence type="ECO:0000256" key="6">
    <source>
        <dbReference type="ARBA" id="ARBA00023163"/>
    </source>
</evidence>